<dbReference type="EMBL" id="JACHFE010000002">
    <property type="protein sequence ID" value="MBB5320422.1"/>
    <property type="molecule type" value="Genomic_DNA"/>
</dbReference>
<dbReference type="PIRSF" id="PIRSF000005">
    <property type="entry name" value="Cytochrome_c4"/>
    <property type="match status" value="1"/>
</dbReference>
<dbReference type="RefSeq" id="WP_183700200.1">
    <property type="nucleotide sequence ID" value="NZ_JACHFE010000002.1"/>
</dbReference>
<dbReference type="InterPro" id="IPR009056">
    <property type="entry name" value="Cyt_c-like_dom"/>
</dbReference>
<dbReference type="Pfam" id="PF00034">
    <property type="entry name" value="Cytochrom_C"/>
    <property type="match status" value="2"/>
</dbReference>
<keyword evidence="1" id="KW-0813">Transport</keyword>
<feature type="binding site" description="covalent" evidence="6">
    <location>
        <position position="141"/>
    </location>
    <ligand>
        <name>heme c</name>
        <dbReference type="ChEBI" id="CHEBI:61717"/>
        <label>2</label>
    </ligand>
</feature>
<dbReference type="Proteomes" id="UP000591735">
    <property type="component" value="Unassembled WGS sequence"/>
</dbReference>
<accession>A0A840U655</accession>
<organism evidence="10 11">
    <name type="scientific">Marinobacter oulmenensis</name>
    <dbReference type="NCBI Taxonomy" id="643747"/>
    <lineage>
        <taxon>Bacteria</taxon>
        <taxon>Pseudomonadati</taxon>
        <taxon>Pseudomonadota</taxon>
        <taxon>Gammaproteobacteria</taxon>
        <taxon>Pseudomonadales</taxon>
        <taxon>Marinobacteraceae</taxon>
        <taxon>Marinobacter</taxon>
    </lineage>
</organism>
<dbReference type="PROSITE" id="PS51007">
    <property type="entry name" value="CYTC"/>
    <property type="match status" value="2"/>
</dbReference>
<evidence type="ECO:0000256" key="8">
    <source>
        <dbReference type="SAM" id="SignalP"/>
    </source>
</evidence>
<feature type="domain" description="Cytochrome c" evidence="9">
    <location>
        <begin position="120"/>
        <end position="210"/>
    </location>
</feature>
<dbReference type="PRINTS" id="PR00605">
    <property type="entry name" value="CYTCHROMECIC"/>
</dbReference>
<dbReference type="Gene3D" id="1.10.760.10">
    <property type="entry name" value="Cytochrome c-like domain"/>
    <property type="match status" value="2"/>
</dbReference>
<comment type="PTM">
    <text evidence="6">Binds 2 heme c groups covalently per subunit.</text>
</comment>
<evidence type="ECO:0000256" key="2">
    <source>
        <dbReference type="ARBA" id="ARBA00022617"/>
    </source>
</evidence>
<evidence type="ECO:0000256" key="3">
    <source>
        <dbReference type="ARBA" id="ARBA00022723"/>
    </source>
</evidence>
<dbReference type="InterPro" id="IPR024167">
    <property type="entry name" value="Cytochrome_c4-like"/>
</dbReference>
<evidence type="ECO:0000313" key="11">
    <source>
        <dbReference type="Proteomes" id="UP000591735"/>
    </source>
</evidence>
<gene>
    <name evidence="10" type="ORF">HNR38_000894</name>
</gene>
<evidence type="ECO:0000313" key="10">
    <source>
        <dbReference type="EMBL" id="MBB5320422.1"/>
    </source>
</evidence>
<feature type="signal peptide" evidence="8">
    <location>
        <begin position="1"/>
        <end position="22"/>
    </location>
</feature>
<feature type="binding site" description="axial binding residue" evidence="7">
    <location>
        <position position="41"/>
    </location>
    <ligand>
        <name>heme c</name>
        <dbReference type="ChEBI" id="CHEBI:61717"/>
        <label>1</label>
    </ligand>
    <ligandPart>
        <name>Fe</name>
        <dbReference type="ChEBI" id="CHEBI:18248"/>
    </ligandPart>
</feature>
<feature type="binding site" description="covalent" evidence="6">
    <location>
        <position position="144"/>
    </location>
    <ligand>
        <name>heme c</name>
        <dbReference type="ChEBI" id="CHEBI:61717"/>
        <label>2</label>
    </ligand>
</feature>
<evidence type="ECO:0000256" key="1">
    <source>
        <dbReference type="ARBA" id="ARBA00022448"/>
    </source>
</evidence>
<evidence type="ECO:0000256" key="7">
    <source>
        <dbReference type="PIRSR" id="PIRSR000005-2"/>
    </source>
</evidence>
<keyword evidence="2 6" id="KW-0349">Heme</keyword>
<feature type="chain" id="PRO_5032399242" evidence="8">
    <location>
        <begin position="23"/>
        <end position="214"/>
    </location>
</feature>
<dbReference type="PANTHER" id="PTHR33751">
    <property type="entry name" value="CBB3-TYPE CYTOCHROME C OXIDASE SUBUNIT FIXP"/>
    <property type="match status" value="1"/>
</dbReference>
<dbReference type="GO" id="GO:0042597">
    <property type="term" value="C:periplasmic space"/>
    <property type="evidence" value="ECO:0007669"/>
    <property type="project" value="InterPro"/>
</dbReference>
<feature type="domain" description="Cytochrome c" evidence="9">
    <location>
        <begin position="25"/>
        <end position="107"/>
    </location>
</feature>
<feature type="binding site" description="axial binding residue" evidence="7">
    <location>
        <position position="84"/>
    </location>
    <ligand>
        <name>heme c</name>
        <dbReference type="ChEBI" id="CHEBI:61717"/>
        <label>1</label>
    </ligand>
    <ligandPart>
        <name>Fe</name>
        <dbReference type="ChEBI" id="CHEBI:18248"/>
    </ligandPart>
</feature>
<feature type="binding site" description="axial binding residue" evidence="7">
    <location>
        <position position="187"/>
    </location>
    <ligand>
        <name>heme c</name>
        <dbReference type="ChEBI" id="CHEBI:61717"/>
        <label>2</label>
    </ligand>
    <ligandPart>
        <name>Fe</name>
        <dbReference type="ChEBI" id="CHEBI:18248"/>
    </ligandPart>
</feature>
<comment type="caution">
    <text evidence="10">The sequence shown here is derived from an EMBL/GenBank/DDBJ whole genome shotgun (WGS) entry which is preliminary data.</text>
</comment>
<keyword evidence="8" id="KW-0732">Signal</keyword>
<dbReference type="GO" id="GO:0009055">
    <property type="term" value="F:electron transfer activity"/>
    <property type="evidence" value="ECO:0007669"/>
    <property type="project" value="InterPro"/>
</dbReference>
<dbReference type="SUPFAM" id="SSF46626">
    <property type="entry name" value="Cytochrome c"/>
    <property type="match status" value="2"/>
</dbReference>
<feature type="binding site" description="axial binding residue" evidence="7">
    <location>
        <position position="145"/>
    </location>
    <ligand>
        <name>heme c</name>
        <dbReference type="ChEBI" id="CHEBI:61717"/>
        <label>2</label>
    </ligand>
    <ligandPart>
        <name>Fe</name>
        <dbReference type="ChEBI" id="CHEBI:18248"/>
    </ligandPart>
</feature>
<evidence type="ECO:0000259" key="9">
    <source>
        <dbReference type="PROSITE" id="PS51007"/>
    </source>
</evidence>
<keyword evidence="11" id="KW-1185">Reference proteome</keyword>
<dbReference type="GO" id="GO:0005506">
    <property type="term" value="F:iron ion binding"/>
    <property type="evidence" value="ECO:0007669"/>
    <property type="project" value="InterPro"/>
</dbReference>
<keyword evidence="4" id="KW-0249">Electron transport</keyword>
<dbReference type="InterPro" id="IPR050597">
    <property type="entry name" value="Cytochrome_c_Oxidase_Subunit"/>
</dbReference>
<keyword evidence="3 7" id="KW-0479">Metal-binding</keyword>
<dbReference type="AlphaFoldDB" id="A0A840U655"/>
<evidence type="ECO:0000256" key="4">
    <source>
        <dbReference type="ARBA" id="ARBA00022982"/>
    </source>
</evidence>
<evidence type="ECO:0000256" key="6">
    <source>
        <dbReference type="PIRSR" id="PIRSR000005-1"/>
    </source>
</evidence>
<dbReference type="PANTHER" id="PTHR33751:SF11">
    <property type="entry name" value="BLL4483 PROTEIN"/>
    <property type="match status" value="1"/>
</dbReference>
<protein>
    <submittedName>
        <fullName evidence="10">Cytochrome c553</fullName>
    </submittedName>
</protein>
<feature type="binding site" description="covalent" evidence="6">
    <location>
        <position position="37"/>
    </location>
    <ligand>
        <name>heme c</name>
        <dbReference type="ChEBI" id="CHEBI:61717"/>
        <label>1</label>
    </ligand>
</feature>
<reference evidence="10 11" key="1">
    <citation type="submission" date="2020-08" db="EMBL/GenBank/DDBJ databases">
        <title>Genomic Encyclopedia of Type Strains, Phase IV (KMG-IV): sequencing the most valuable type-strain genomes for metagenomic binning, comparative biology and taxonomic classification.</title>
        <authorList>
            <person name="Goeker M."/>
        </authorList>
    </citation>
    <scope>NUCLEOTIDE SEQUENCE [LARGE SCALE GENOMIC DNA]</scope>
    <source>
        <strain evidence="10 11">DSM 22359</strain>
    </source>
</reference>
<name>A0A840U655_9GAMM</name>
<keyword evidence="5 7" id="KW-0408">Iron</keyword>
<dbReference type="InterPro" id="IPR008168">
    <property type="entry name" value="Cyt_C_IC"/>
</dbReference>
<evidence type="ECO:0000256" key="5">
    <source>
        <dbReference type="ARBA" id="ARBA00023004"/>
    </source>
</evidence>
<sequence>MKNFIPAVALLGLSAAVGDVQAASGNPEKGAETAAMCVACHQSDGGGKHVEGGESWPRLAGLNATYIAKQLHSFKEGSRQNPSMMPFANTLGDQQIADVAAYYAQLEPTQGQGGEETPQAVLDRGQQIAERGDWSRYIVSCKSCHGPGSRGAGDTFPGIAGQHAGYIKAQLKAWQAGTRSNDPQNLMGAIAKRMTDEDIEAVAAWLATRTPEAE</sequence>
<dbReference type="GO" id="GO:0020037">
    <property type="term" value="F:heme binding"/>
    <property type="evidence" value="ECO:0007669"/>
    <property type="project" value="InterPro"/>
</dbReference>
<proteinExistence type="predicted"/>
<feature type="binding site" description="covalent" evidence="6">
    <location>
        <position position="40"/>
    </location>
    <ligand>
        <name>heme c</name>
        <dbReference type="ChEBI" id="CHEBI:61717"/>
        <label>1</label>
    </ligand>
</feature>
<dbReference type="InterPro" id="IPR036909">
    <property type="entry name" value="Cyt_c-like_dom_sf"/>
</dbReference>